<feature type="region of interest" description="Disordered" evidence="1">
    <location>
        <begin position="17"/>
        <end position="118"/>
    </location>
</feature>
<evidence type="ECO:0000313" key="3">
    <source>
        <dbReference type="Proteomes" id="UP000673691"/>
    </source>
</evidence>
<feature type="compositionally biased region" description="Low complexity" evidence="1">
    <location>
        <begin position="17"/>
        <end position="39"/>
    </location>
</feature>
<dbReference type="AlphaFoldDB" id="A0A8H8A068"/>
<proteinExistence type="predicted"/>
<dbReference type="Gene3D" id="3.10.110.10">
    <property type="entry name" value="Ubiquitin Conjugating Enzyme"/>
    <property type="match status" value="1"/>
</dbReference>
<comment type="caution">
    <text evidence="2">The sequence shown here is derived from an EMBL/GenBank/DDBJ whole genome shotgun (WGS) entry which is preliminary data.</text>
</comment>
<sequence length="252" mass="27762">MAGSNCVPALSPRALFPLSLSLSSRSRSRSRSLSLSPARTTPPAPVKRCQEQRPREPYRKPPSPRLSAPHPPSLLPTHTPFPRHESGDEEAGEGVHAHPAEPSALHHSQAPGDQHPRVVRFCPPSPPRALLPFPTSYLPRIPGGVATWRFSLELGTTLFAAHRRHRTKAESPFKPPSIRMTTPSGRFQTDTKICLSMSDFHRKRRLTPPPRPKILLGLGVNPYNSFAARYMQPGRGTLLGPFPPSSLACFRS</sequence>
<keyword evidence="3" id="KW-1185">Reference proteome</keyword>
<evidence type="ECO:0000313" key="2">
    <source>
        <dbReference type="EMBL" id="KAG5462718.1"/>
    </source>
</evidence>
<dbReference type="OrthoDB" id="1158011at2759"/>
<name>A0A8H8A068_9FUNG</name>
<dbReference type="EMBL" id="JAEFCI010001724">
    <property type="protein sequence ID" value="KAG5462718.1"/>
    <property type="molecule type" value="Genomic_DNA"/>
</dbReference>
<evidence type="ECO:0000256" key="1">
    <source>
        <dbReference type="SAM" id="MobiDB-lite"/>
    </source>
</evidence>
<organism evidence="2 3">
    <name type="scientific">Olpidium bornovanus</name>
    <dbReference type="NCBI Taxonomy" id="278681"/>
    <lineage>
        <taxon>Eukaryota</taxon>
        <taxon>Fungi</taxon>
        <taxon>Fungi incertae sedis</taxon>
        <taxon>Olpidiomycota</taxon>
        <taxon>Olpidiomycotina</taxon>
        <taxon>Olpidiomycetes</taxon>
        <taxon>Olpidiales</taxon>
        <taxon>Olpidiaceae</taxon>
        <taxon>Olpidium</taxon>
    </lineage>
</organism>
<feature type="compositionally biased region" description="Pro residues" evidence="1">
    <location>
        <begin position="60"/>
        <end position="74"/>
    </location>
</feature>
<feature type="region of interest" description="Disordered" evidence="1">
    <location>
        <begin position="163"/>
        <end position="185"/>
    </location>
</feature>
<reference evidence="2 3" key="1">
    <citation type="journal article" name="Sci. Rep.">
        <title>Genome-scale phylogenetic analyses confirm Olpidium as the closest living zoosporic fungus to the non-flagellated, terrestrial fungi.</title>
        <authorList>
            <person name="Chang Y."/>
            <person name="Rochon D."/>
            <person name="Sekimoto S."/>
            <person name="Wang Y."/>
            <person name="Chovatia M."/>
            <person name="Sandor L."/>
            <person name="Salamov A."/>
            <person name="Grigoriev I.V."/>
            <person name="Stajich J.E."/>
            <person name="Spatafora J.W."/>
        </authorList>
    </citation>
    <scope>NUCLEOTIDE SEQUENCE [LARGE SCALE GENOMIC DNA]</scope>
    <source>
        <strain evidence="2">S191</strain>
    </source>
</reference>
<gene>
    <name evidence="2" type="ORF">BJ554DRAFT_3884</name>
</gene>
<feature type="non-terminal residue" evidence="2">
    <location>
        <position position="252"/>
    </location>
</feature>
<feature type="compositionally biased region" description="Basic and acidic residues" evidence="1">
    <location>
        <begin position="48"/>
        <end position="59"/>
    </location>
</feature>
<dbReference type="SUPFAM" id="SSF54495">
    <property type="entry name" value="UBC-like"/>
    <property type="match status" value="1"/>
</dbReference>
<accession>A0A8H8A068</accession>
<dbReference type="Proteomes" id="UP000673691">
    <property type="component" value="Unassembled WGS sequence"/>
</dbReference>
<protein>
    <submittedName>
        <fullName evidence="2">Uncharacterized protein</fullName>
    </submittedName>
</protein>
<dbReference type="InterPro" id="IPR016135">
    <property type="entry name" value="UBQ-conjugating_enzyme/RWD"/>
</dbReference>